<dbReference type="FunFam" id="1.10.3720.10:FF:000003">
    <property type="entry name" value="Aliphatic sulfonate ABC transporter permease"/>
    <property type="match status" value="1"/>
</dbReference>
<evidence type="ECO:0000256" key="4">
    <source>
        <dbReference type="ARBA" id="ARBA00022692"/>
    </source>
</evidence>
<dbReference type="GO" id="GO:0005886">
    <property type="term" value="C:plasma membrane"/>
    <property type="evidence" value="ECO:0007669"/>
    <property type="project" value="UniProtKB-SubCell"/>
</dbReference>
<keyword evidence="4 7" id="KW-0812">Transmembrane</keyword>
<feature type="transmembrane region" description="Helical" evidence="7">
    <location>
        <begin position="20"/>
        <end position="41"/>
    </location>
</feature>
<keyword evidence="3" id="KW-1003">Cell membrane</keyword>
<feature type="transmembrane region" description="Helical" evidence="7">
    <location>
        <begin position="108"/>
        <end position="129"/>
    </location>
</feature>
<keyword evidence="5 7" id="KW-1133">Transmembrane helix</keyword>
<feature type="transmembrane region" description="Helical" evidence="7">
    <location>
        <begin position="194"/>
        <end position="218"/>
    </location>
</feature>
<dbReference type="PANTHER" id="PTHR30151:SF38">
    <property type="entry name" value="ALIPHATIC SULFONATES TRANSPORT PERMEASE PROTEIN SSUC-RELATED"/>
    <property type="match status" value="1"/>
</dbReference>
<proteinExistence type="inferred from homology"/>
<organism evidence="9 10">
    <name type="scientific">Micromonospora endophytica</name>
    <dbReference type="NCBI Taxonomy" id="515350"/>
    <lineage>
        <taxon>Bacteria</taxon>
        <taxon>Bacillati</taxon>
        <taxon>Actinomycetota</taxon>
        <taxon>Actinomycetes</taxon>
        <taxon>Micromonosporales</taxon>
        <taxon>Micromonosporaceae</taxon>
        <taxon>Micromonospora</taxon>
    </lineage>
</organism>
<comment type="subcellular location">
    <subcellularLocation>
        <location evidence="1 7">Cell membrane</location>
        <topology evidence="1 7">Multi-pass membrane protein</topology>
    </subcellularLocation>
</comment>
<evidence type="ECO:0000313" key="9">
    <source>
        <dbReference type="EMBL" id="PZF87236.1"/>
    </source>
</evidence>
<dbReference type="Proteomes" id="UP000248627">
    <property type="component" value="Unassembled WGS sequence"/>
</dbReference>
<accession>A0A2W2CPY0</accession>
<comment type="caution">
    <text evidence="9">The sequence shown here is derived from an EMBL/GenBank/DDBJ whole genome shotgun (WGS) entry which is preliminary data.</text>
</comment>
<dbReference type="GO" id="GO:0042918">
    <property type="term" value="P:alkanesulfonate transmembrane transport"/>
    <property type="evidence" value="ECO:0007669"/>
    <property type="project" value="UniProtKB-ARBA"/>
</dbReference>
<dbReference type="SUPFAM" id="SSF161098">
    <property type="entry name" value="MetI-like"/>
    <property type="match status" value="1"/>
</dbReference>
<sequence>MRSTAARPDLSRLWLRLRLAPWLSVLIIVAIWIAATATGSVSTQFLPSPTEVVDAAVELAEADLLWTSVSVTIVRGLLGAAIGIAAGILLGVLAGFSRWAEYGLDKPIQIVRAVPFTAMLPLLILWVGIGEETKVLLVVLATAVPVYFNTFGGIRNVDRRLVEAGKVYGLTGYQLSTRVLLRGALPSVFVGIRYALGITWAVLVLAESLNAVSGIGFLLTNARQYGQSDVVILCVVLYAALGLITDAFVELIERRVFRWRQGPGNESRRTNRVRVTRSKED</sequence>
<feature type="transmembrane region" description="Helical" evidence="7">
    <location>
        <begin position="135"/>
        <end position="154"/>
    </location>
</feature>
<dbReference type="InterPro" id="IPR000515">
    <property type="entry name" value="MetI-like"/>
</dbReference>
<dbReference type="AlphaFoldDB" id="A0A2W2CPY0"/>
<dbReference type="EMBL" id="POTX01000276">
    <property type="protein sequence ID" value="PZF87236.1"/>
    <property type="molecule type" value="Genomic_DNA"/>
</dbReference>
<reference evidence="9 10" key="1">
    <citation type="submission" date="2018-01" db="EMBL/GenBank/DDBJ databases">
        <title>Draft genome sequence of Jishengella endophytica.</title>
        <authorList>
            <person name="Sahin N."/>
            <person name="Ay H."/>
            <person name="Saygin H."/>
        </authorList>
    </citation>
    <scope>NUCLEOTIDE SEQUENCE [LARGE SCALE GENOMIC DNA]</scope>
    <source>
        <strain evidence="9 10">DSM 45430</strain>
    </source>
</reference>
<evidence type="ECO:0000256" key="6">
    <source>
        <dbReference type="ARBA" id="ARBA00023136"/>
    </source>
</evidence>
<dbReference type="Gene3D" id="1.10.3720.10">
    <property type="entry name" value="MetI-like"/>
    <property type="match status" value="1"/>
</dbReference>
<dbReference type="PANTHER" id="PTHR30151">
    <property type="entry name" value="ALKANE SULFONATE ABC TRANSPORTER-RELATED, MEMBRANE SUBUNIT"/>
    <property type="match status" value="1"/>
</dbReference>
<dbReference type="CDD" id="cd06261">
    <property type="entry name" value="TM_PBP2"/>
    <property type="match status" value="1"/>
</dbReference>
<gene>
    <name evidence="9" type="ORF">C1I93_26560</name>
</gene>
<name>A0A2W2CPY0_9ACTN</name>
<evidence type="ECO:0000256" key="3">
    <source>
        <dbReference type="ARBA" id="ARBA00022475"/>
    </source>
</evidence>
<dbReference type="PROSITE" id="PS50928">
    <property type="entry name" value="ABC_TM1"/>
    <property type="match status" value="1"/>
</dbReference>
<evidence type="ECO:0000256" key="1">
    <source>
        <dbReference type="ARBA" id="ARBA00004651"/>
    </source>
</evidence>
<feature type="transmembrane region" description="Helical" evidence="7">
    <location>
        <begin position="230"/>
        <end position="252"/>
    </location>
</feature>
<feature type="domain" description="ABC transmembrane type-1" evidence="8">
    <location>
        <begin position="65"/>
        <end position="249"/>
    </location>
</feature>
<evidence type="ECO:0000256" key="5">
    <source>
        <dbReference type="ARBA" id="ARBA00022989"/>
    </source>
</evidence>
<evidence type="ECO:0000259" key="8">
    <source>
        <dbReference type="PROSITE" id="PS50928"/>
    </source>
</evidence>
<evidence type="ECO:0000256" key="2">
    <source>
        <dbReference type="ARBA" id="ARBA00022448"/>
    </source>
</evidence>
<dbReference type="Pfam" id="PF00528">
    <property type="entry name" value="BPD_transp_1"/>
    <property type="match status" value="1"/>
</dbReference>
<evidence type="ECO:0000313" key="10">
    <source>
        <dbReference type="Proteomes" id="UP000248627"/>
    </source>
</evidence>
<keyword evidence="10" id="KW-1185">Reference proteome</keyword>
<protein>
    <submittedName>
        <fullName evidence="9">ABC transporter permease</fullName>
    </submittedName>
</protein>
<keyword evidence="6 7" id="KW-0472">Membrane</keyword>
<dbReference type="OrthoDB" id="9796361at2"/>
<keyword evidence="2 7" id="KW-0813">Transport</keyword>
<feature type="transmembrane region" description="Helical" evidence="7">
    <location>
        <begin position="73"/>
        <end position="96"/>
    </location>
</feature>
<comment type="similarity">
    <text evidence="7">Belongs to the binding-protein-dependent transport system permease family.</text>
</comment>
<evidence type="ECO:0000256" key="7">
    <source>
        <dbReference type="RuleBase" id="RU363032"/>
    </source>
</evidence>
<dbReference type="InterPro" id="IPR035906">
    <property type="entry name" value="MetI-like_sf"/>
</dbReference>